<feature type="compositionally biased region" description="Basic and acidic residues" evidence="1">
    <location>
        <begin position="49"/>
        <end position="60"/>
    </location>
</feature>
<evidence type="ECO:0000256" key="1">
    <source>
        <dbReference type="SAM" id="MobiDB-lite"/>
    </source>
</evidence>
<evidence type="ECO:0000313" key="2">
    <source>
        <dbReference type="EMBL" id="GMN27519.1"/>
    </source>
</evidence>
<accession>A0AA88D5C2</accession>
<keyword evidence="3" id="KW-1185">Reference proteome</keyword>
<feature type="region of interest" description="Disordered" evidence="1">
    <location>
        <begin position="36"/>
        <end position="111"/>
    </location>
</feature>
<evidence type="ECO:0000313" key="3">
    <source>
        <dbReference type="Proteomes" id="UP001187192"/>
    </source>
</evidence>
<proteinExistence type="predicted"/>
<feature type="compositionally biased region" description="Low complexity" evidence="1">
    <location>
        <begin position="83"/>
        <end position="93"/>
    </location>
</feature>
<feature type="compositionally biased region" description="Polar residues" evidence="1">
    <location>
        <begin position="144"/>
        <end position="156"/>
    </location>
</feature>
<feature type="compositionally biased region" description="Polar residues" evidence="1">
    <location>
        <begin position="36"/>
        <end position="48"/>
    </location>
</feature>
<feature type="compositionally biased region" description="Polar residues" evidence="1">
    <location>
        <begin position="99"/>
        <end position="111"/>
    </location>
</feature>
<feature type="region of interest" description="Disordered" evidence="1">
    <location>
        <begin position="125"/>
        <end position="156"/>
    </location>
</feature>
<dbReference type="EMBL" id="BTGU01001675">
    <property type="protein sequence ID" value="GMN27519.1"/>
    <property type="molecule type" value="Genomic_DNA"/>
</dbReference>
<dbReference type="AlphaFoldDB" id="A0AA88D5C2"/>
<feature type="non-terminal residue" evidence="2">
    <location>
        <position position="1"/>
    </location>
</feature>
<protein>
    <submittedName>
        <fullName evidence="2">Uncharacterized protein</fullName>
    </submittedName>
</protein>
<gene>
    <name evidence="2" type="ORF">TIFTF001_041048</name>
</gene>
<dbReference type="Proteomes" id="UP001187192">
    <property type="component" value="Unassembled WGS sequence"/>
</dbReference>
<comment type="caution">
    <text evidence="2">The sequence shown here is derived from an EMBL/GenBank/DDBJ whole genome shotgun (WGS) entry which is preliminary data.</text>
</comment>
<organism evidence="2 3">
    <name type="scientific">Ficus carica</name>
    <name type="common">Common fig</name>
    <dbReference type="NCBI Taxonomy" id="3494"/>
    <lineage>
        <taxon>Eukaryota</taxon>
        <taxon>Viridiplantae</taxon>
        <taxon>Streptophyta</taxon>
        <taxon>Embryophyta</taxon>
        <taxon>Tracheophyta</taxon>
        <taxon>Spermatophyta</taxon>
        <taxon>Magnoliopsida</taxon>
        <taxon>eudicotyledons</taxon>
        <taxon>Gunneridae</taxon>
        <taxon>Pentapetalae</taxon>
        <taxon>rosids</taxon>
        <taxon>fabids</taxon>
        <taxon>Rosales</taxon>
        <taxon>Moraceae</taxon>
        <taxon>Ficeae</taxon>
        <taxon>Ficus</taxon>
    </lineage>
</organism>
<reference evidence="2" key="1">
    <citation type="submission" date="2023-07" db="EMBL/GenBank/DDBJ databases">
        <title>draft genome sequence of fig (Ficus carica).</title>
        <authorList>
            <person name="Takahashi T."/>
            <person name="Nishimura K."/>
        </authorList>
    </citation>
    <scope>NUCLEOTIDE SEQUENCE</scope>
</reference>
<sequence length="156" mass="17011">MAKNDAIIQNQSALIQSQAASLRTLENQVGQLANVLSNRPQGSLPSDTENPRRDGKEHCKAITLRNGRQIEQPVRQPTKEAEPSSIQSQPSPKSENEADQNATAEQNAIAKSQQIAAEFAKTCSPKMINEDNLAVSDKDEEASDNQVSWMESKPTA</sequence>
<name>A0AA88D5C2_FICCA</name>